<dbReference type="Pfam" id="PF11176">
    <property type="entry name" value="Tma16"/>
    <property type="match status" value="1"/>
</dbReference>
<feature type="compositionally biased region" description="Basic residues" evidence="2">
    <location>
        <begin position="8"/>
        <end position="17"/>
    </location>
</feature>
<dbReference type="EMBL" id="LDEV01002500">
    <property type="protein sequence ID" value="KLJ08884.1"/>
    <property type="molecule type" value="Genomic_DNA"/>
</dbReference>
<reference evidence="4" key="1">
    <citation type="journal article" date="2015" name="PLoS Genet.">
        <title>The dynamic genome and transcriptome of the human fungal pathogen Blastomyces and close relative Emmonsia.</title>
        <authorList>
            <person name="Munoz J.F."/>
            <person name="Gauthier G.M."/>
            <person name="Desjardins C.A."/>
            <person name="Gallo J.E."/>
            <person name="Holder J."/>
            <person name="Sullivan T.D."/>
            <person name="Marty A.J."/>
            <person name="Carmen J.C."/>
            <person name="Chen Z."/>
            <person name="Ding L."/>
            <person name="Gujja S."/>
            <person name="Magrini V."/>
            <person name="Misas E."/>
            <person name="Mitreva M."/>
            <person name="Priest M."/>
            <person name="Saif S."/>
            <person name="Whiston E.A."/>
            <person name="Young S."/>
            <person name="Zeng Q."/>
            <person name="Goldman W.E."/>
            <person name="Mardis E.R."/>
            <person name="Taylor J.W."/>
            <person name="McEwen J.G."/>
            <person name="Clay O.K."/>
            <person name="Klein B.S."/>
            <person name="Cuomo C.A."/>
        </authorList>
    </citation>
    <scope>NUCLEOTIDE SEQUENCE [LARGE SCALE GENOMIC DNA]</scope>
    <source>
        <strain evidence="4">UAMH 139</strain>
    </source>
</reference>
<dbReference type="AlphaFoldDB" id="A0A0H1BBS0"/>
<dbReference type="PANTHER" id="PTHR13349:SF2">
    <property type="entry name" value="TRANSLATION MACHINERY-ASSOCIATED PROTEIN 16"/>
    <property type="match status" value="1"/>
</dbReference>
<dbReference type="InterPro" id="IPR021346">
    <property type="entry name" value="Tma16"/>
</dbReference>
<evidence type="ECO:0000313" key="4">
    <source>
        <dbReference type="Proteomes" id="UP000053573"/>
    </source>
</evidence>
<dbReference type="InterPro" id="IPR038356">
    <property type="entry name" value="Tma16_sf"/>
</dbReference>
<evidence type="ECO:0000256" key="1">
    <source>
        <dbReference type="ARBA" id="ARBA00034127"/>
    </source>
</evidence>
<keyword evidence="4" id="KW-1185">Reference proteome</keyword>
<dbReference type="Gene3D" id="1.20.1440.170">
    <property type="entry name" value="Translation machinery-associated protein 16-like"/>
    <property type="match status" value="1"/>
</dbReference>
<name>A0A0H1BBS0_9EURO</name>
<feature type="compositionally biased region" description="Basic and acidic residues" evidence="2">
    <location>
        <begin position="18"/>
        <end position="29"/>
    </location>
</feature>
<dbReference type="STRING" id="2060906.A0A0H1BBS0"/>
<evidence type="ECO:0008006" key="5">
    <source>
        <dbReference type="Google" id="ProtNLM"/>
    </source>
</evidence>
<dbReference type="Proteomes" id="UP000053573">
    <property type="component" value="Unassembled WGS sequence"/>
</dbReference>
<comment type="caution">
    <text evidence="3">The sequence shown here is derived from an EMBL/GenBank/DDBJ whole genome shotgun (WGS) entry which is preliminary data.</text>
</comment>
<accession>A0A0H1BBS0</accession>
<evidence type="ECO:0000313" key="3">
    <source>
        <dbReference type="EMBL" id="KLJ08884.1"/>
    </source>
</evidence>
<evidence type="ECO:0000256" key="2">
    <source>
        <dbReference type="SAM" id="MobiDB-lite"/>
    </source>
</evidence>
<comment type="similarity">
    <text evidence="1">Belongs to the TMA16 family.</text>
</comment>
<gene>
    <name evidence="3" type="ORF">EMPG_15689</name>
</gene>
<dbReference type="OrthoDB" id="270284at2759"/>
<dbReference type="GO" id="GO:0005634">
    <property type="term" value="C:nucleus"/>
    <property type="evidence" value="ECO:0007669"/>
    <property type="project" value="TreeGrafter"/>
</dbReference>
<organism evidence="3 4">
    <name type="scientific">Blastomyces silverae</name>
    <dbReference type="NCBI Taxonomy" id="2060906"/>
    <lineage>
        <taxon>Eukaryota</taxon>
        <taxon>Fungi</taxon>
        <taxon>Dikarya</taxon>
        <taxon>Ascomycota</taxon>
        <taxon>Pezizomycotina</taxon>
        <taxon>Eurotiomycetes</taxon>
        <taxon>Eurotiomycetidae</taxon>
        <taxon>Onygenales</taxon>
        <taxon>Ajellomycetaceae</taxon>
        <taxon>Blastomyces</taxon>
    </lineage>
</organism>
<dbReference type="PANTHER" id="PTHR13349">
    <property type="entry name" value="TRANSLATION MACHINERY-ASSOCIATED PROTEIN 16"/>
    <property type="match status" value="1"/>
</dbReference>
<sequence>MARSLNKVQKHISKKRGKVDSLHENSRDAKRLRRAGGREHKLAVAASVTVKGRRSFVDRVHFFKENIPEPPASLSDGDMVELITRFIARNQPELDQLQKERRPGRPPVKREEILRERIEAENREFESGFWLPDMGAEENVKKLGVWNGEWSSMSTLAFVRVARDGTRQQSIFPPKGLS</sequence>
<proteinExistence type="inferred from homology"/>
<protein>
    <recommendedName>
        <fullName evidence="5">Translation machinery-associated protein 16</fullName>
    </recommendedName>
</protein>
<feature type="region of interest" description="Disordered" evidence="2">
    <location>
        <begin position="1"/>
        <end position="38"/>
    </location>
</feature>